<dbReference type="RefSeq" id="WP_068374708.1">
    <property type="nucleotide sequence ID" value="NZ_LSNE01000003.1"/>
</dbReference>
<keyword evidence="5" id="KW-1185">Reference proteome</keyword>
<evidence type="ECO:0000313" key="5">
    <source>
        <dbReference type="Proteomes" id="UP000070299"/>
    </source>
</evidence>
<dbReference type="Proteomes" id="UP000070299">
    <property type="component" value="Unassembled WGS sequence"/>
</dbReference>
<evidence type="ECO:0000256" key="1">
    <source>
        <dbReference type="ARBA" id="ARBA00010333"/>
    </source>
</evidence>
<dbReference type="Gene3D" id="3.40.190.10">
    <property type="entry name" value="Periplasmic binding protein-like II"/>
    <property type="match status" value="2"/>
</dbReference>
<comment type="similarity">
    <text evidence="1">Belongs to the bacterial solute-binding protein 3 family.</text>
</comment>
<dbReference type="STRING" id="1799789.AX660_10420"/>
<accession>A0A136A593</accession>
<evidence type="ECO:0000256" key="2">
    <source>
        <dbReference type="ARBA" id="ARBA00022729"/>
    </source>
</evidence>
<dbReference type="PANTHER" id="PTHR35936:SF25">
    <property type="entry name" value="ABC TRANSPORTER SUBSTRATE-BINDING PROTEIN"/>
    <property type="match status" value="1"/>
</dbReference>
<dbReference type="SUPFAM" id="SSF53850">
    <property type="entry name" value="Periplasmic binding protein-like II"/>
    <property type="match status" value="1"/>
</dbReference>
<name>A0A136A593_9ALTE</name>
<protein>
    <recommendedName>
        <fullName evidence="3">Solute-binding protein family 3/N-terminal domain-containing protein</fullName>
    </recommendedName>
</protein>
<sequence>MKKLQYFASAHHLFLASVIILLYAGKGYAQEYRLLECKEIKVAGPDQWNANSSFDPTSQSHKGFAYDILQKIAQKQQIPYTVLPDLPWQRALKYAEDGQVDMIVSIYQSAERERYLEFSEPLFTNEVKIYVRKGREFNFNAFEDLKGKKGLFPAAGSYGDEFDTYAQNLDLEGKTTIADLFMYLSKGTADYAIQNENRASYYLTESGLDTKIVALANPLLNVSARLGYSRKSRCGGLLQKFKAEFQHMHATGELATLQQHSLNKN</sequence>
<evidence type="ECO:0000259" key="3">
    <source>
        <dbReference type="SMART" id="SM00062"/>
    </source>
</evidence>
<feature type="domain" description="Solute-binding protein family 3/N-terminal" evidence="3">
    <location>
        <begin position="39"/>
        <end position="265"/>
    </location>
</feature>
<dbReference type="EMBL" id="LSNE01000003">
    <property type="protein sequence ID" value="KXI30376.1"/>
    <property type="molecule type" value="Genomic_DNA"/>
</dbReference>
<dbReference type="SMART" id="SM00062">
    <property type="entry name" value="PBPb"/>
    <property type="match status" value="1"/>
</dbReference>
<proteinExistence type="inferred from homology"/>
<keyword evidence="2" id="KW-0732">Signal</keyword>
<dbReference type="AlphaFoldDB" id="A0A136A593"/>
<evidence type="ECO:0000313" key="4">
    <source>
        <dbReference type="EMBL" id="KXI30376.1"/>
    </source>
</evidence>
<dbReference type="OrthoDB" id="5904382at2"/>
<comment type="caution">
    <text evidence="4">The sequence shown here is derived from an EMBL/GenBank/DDBJ whole genome shotgun (WGS) entry which is preliminary data.</text>
</comment>
<dbReference type="PANTHER" id="PTHR35936">
    <property type="entry name" value="MEMBRANE-BOUND LYTIC MUREIN TRANSGLYCOSYLASE F"/>
    <property type="match status" value="1"/>
</dbReference>
<organism evidence="4 5">
    <name type="scientific">Paraglaciecola hydrolytica</name>
    <dbReference type="NCBI Taxonomy" id="1799789"/>
    <lineage>
        <taxon>Bacteria</taxon>
        <taxon>Pseudomonadati</taxon>
        <taxon>Pseudomonadota</taxon>
        <taxon>Gammaproteobacteria</taxon>
        <taxon>Alteromonadales</taxon>
        <taxon>Alteromonadaceae</taxon>
        <taxon>Paraglaciecola</taxon>
    </lineage>
</organism>
<reference evidence="5" key="1">
    <citation type="submission" date="2016-02" db="EMBL/GenBank/DDBJ databases">
        <authorList>
            <person name="Schultz-Johansen M."/>
            <person name="Glaring M.A."/>
            <person name="Bech P.K."/>
            <person name="Stougaard P."/>
        </authorList>
    </citation>
    <scope>NUCLEOTIDE SEQUENCE [LARGE SCALE GENOMIC DNA]</scope>
    <source>
        <strain evidence="5">S66</strain>
    </source>
</reference>
<dbReference type="InterPro" id="IPR001638">
    <property type="entry name" value="Solute-binding_3/MltF_N"/>
</dbReference>
<dbReference type="Pfam" id="PF00497">
    <property type="entry name" value="SBP_bac_3"/>
    <property type="match status" value="1"/>
</dbReference>
<gene>
    <name evidence="4" type="ORF">AX660_10420</name>
</gene>